<accession>A0A9P0DD12</accession>
<dbReference type="EMBL" id="OV651820">
    <property type="protein sequence ID" value="CAH1114655.1"/>
    <property type="molecule type" value="Genomic_DNA"/>
</dbReference>
<feature type="region of interest" description="Disordered" evidence="1">
    <location>
        <begin position="195"/>
        <end position="260"/>
    </location>
</feature>
<keyword evidence="3" id="KW-1185">Reference proteome</keyword>
<evidence type="ECO:0008006" key="4">
    <source>
        <dbReference type="Google" id="ProtNLM"/>
    </source>
</evidence>
<feature type="region of interest" description="Disordered" evidence="1">
    <location>
        <begin position="1"/>
        <end position="20"/>
    </location>
</feature>
<evidence type="ECO:0000256" key="1">
    <source>
        <dbReference type="SAM" id="MobiDB-lite"/>
    </source>
</evidence>
<protein>
    <recommendedName>
        <fullName evidence="4">SWIM-type domain-containing protein</fullName>
    </recommendedName>
</protein>
<feature type="compositionally biased region" description="Acidic residues" evidence="1">
    <location>
        <begin position="215"/>
        <end position="234"/>
    </location>
</feature>
<gene>
    <name evidence="2" type="ORF">PSYICH_LOCUS14454</name>
</gene>
<organism evidence="2 3">
    <name type="scientific">Psylliodes chrysocephalus</name>
    <dbReference type="NCBI Taxonomy" id="3402493"/>
    <lineage>
        <taxon>Eukaryota</taxon>
        <taxon>Metazoa</taxon>
        <taxon>Ecdysozoa</taxon>
        <taxon>Arthropoda</taxon>
        <taxon>Hexapoda</taxon>
        <taxon>Insecta</taxon>
        <taxon>Pterygota</taxon>
        <taxon>Neoptera</taxon>
        <taxon>Endopterygota</taxon>
        <taxon>Coleoptera</taxon>
        <taxon>Polyphaga</taxon>
        <taxon>Cucujiformia</taxon>
        <taxon>Chrysomeloidea</taxon>
        <taxon>Chrysomelidae</taxon>
        <taxon>Galerucinae</taxon>
        <taxon>Alticini</taxon>
        <taxon>Psylliodes</taxon>
    </lineage>
</organism>
<dbReference type="AlphaFoldDB" id="A0A9P0DD12"/>
<sequence length="260" mass="30075">MGLTTSGIMKRPLKREASKPDDEVIAQRMLNLSSKDNTLKKYIEDNRWERKTVTIWDKVDGSSLEDFPRLTLADLHRLTIGVYQLKQAASYTREHLASRIADNDDDEDNYYTMYVHKEEDTSSHQYQLWIRYTKEGFDPIQEWHCKCKNGSLVVGCCVHISSVLWYLGNYRHLPTKPKFHSDQYADFQVDAANWSESEASENKEQEPQLGNFTIESDEEEMLETDQYSIDDDDNELRATGPEGHPPDHHPKAGLLDTNLS</sequence>
<proteinExistence type="predicted"/>
<evidence type="ECO:0000313" key="2">
    <source>
        <dbReference type="EMBL" id="CAH1114655.1"/>
    </source>
</evidence>
<evidence type="ECO:0000313" key="3">
    <source>
        <dbReference type="Proteomes" id="UP001153636"/>
    </source>
</evidence>
<dbReference type="OrthoDB" id="6765180at2759"/>
<reference evidence="2" key="1">
    <citation type="submission" date="2022-01" db="EMBL/GenBank/DDBJ databases">
        <authorList>
            <person name="King R."/>
        </authorList>
    </citation>
    <scope>NUCLEOTIDE SEQUENCE</scope>
</reference>
<name>A0A9P0DD12_9CUCU</name>
<dbReference type="Proteomes" id="UP001153636">
    <property type="component" value="Chromosome 8"/>
</dbReference>